<comment type="caution">
    <text evidence="2">The sequence shown here is derived from an EMBL/GenBank/DDBJ whole genome shotgun (WGS) entry which is preliminary data.</text>
</comment>
<sequence>MATTTNPNTNPSSSNSNGSTSVRLLFDPSLATCPDYSTAAYDELRNSIDGGTDPAAGIAKLKASWTKQNDAEKAQWTIQVEADRVSAEAEATRLGQEAARARQVAEQLAEQERLDVEKKLPKLGDFDESRGPSSFVETSISPFAQKKLERREYCPLWSFTTAGLNEAAAALVSSGEDASSITLDRTDDNHLAVRSGPSSSTHKNMVRDENLLYREFSLASHRYIKEIKRIGWDQKHVEALTGFFYGINTDPMRSQDHGDKVVLIYADRYRLDWFNTLGVPGKSFNIAQINHALMDKICTEYLNKLQRQTIAS</sequence>
<keyword evidence="3" id="KW-1185">Reference proteome</keyword>
<organism evidence="2 3">
    <name type="scientific">Mycena metata</name>
    <dbReference type="NCBI Taxonomy" id="1033252"/>
    <lineage>
        <taxon>Eukaryota</taxon>
        <taxon>Fungi</taxon>
        <taxon>Dikarya</taxon>
        <taxon>Basidiomycota</taxon>
        <taxon>Agaricomycotina</taxon>
        <taxon>Agaricomycetes</taxon>
        <taxon>Agaricomycetidae</taxon>
        <taxon>Agaricales</taxon>
        <taxon>Marasmiineae</taxon>
        <taxon>Mycenaceae</taxon>
        <taxon>Mycena</taxon>
    </lineage>
</organism>
<dbReference type="EMBL" id="JARKIB010000055">
    <property type="protein sequence ID" value="KAJ7753477.1"/>
    <property type="molecule type" value="Genomic_DNA"/>
</dbReference>
<proteinExistence type="predicted"/>
<reference evidence="2" key="1">
    <citation type="submission" date="2023-03" db="EMBL/GenBank/DDBJ databases">
        <title>Massive genome expansion in bonnet fungi (Mycena s.s.) driven by repeated elements and novel gene families across ecological guilds.</title>
        <authorList>
            <consortium name="Lawrence Berkeley National Laboratory"/>
            <person name="Harder C.B."/>
            <person name="Miyauchi S."/>
            <person name="Viragh M."/>
            <person name="Kuo A."/>
            <person name="Thoen E."/>
            <person name="Andreopoulos B."/>
            <person name="Lu D."/>
            <person name="Skrede I."/>
            <person name="Drula E."/>
            <person name="Henrissat B."/>
            <person name="Morin E."/>
            <person name="Kohler A."/>
            <person name="Barry K."/>
            <person name="LaButti K."/>
            <person name="Morin E."/>
            <person name="Salamov A."/>
            <person name="Lipzen A."/>
            <person name="Mereny Z."/>
            <person name="Hegedus B."/>
            <person name="Baldrian P."/>
            <person name="Stursova M."/>
            <person name="Weitz H."/>
            <person name="Taylor A."/>
            <person name="Grigoriev I.V."/>
            <person name="Nagy L.G."/>
            <person name="Martin F."/>
            <person name="Kauserud H."/>
        </authorList>
    </citation>
    <scope>NUCLEOTIDE SEQUENCE</scope>
    <source>
        <strain evidence="2">CBHHK182m</strain>
    </source>
</reference>
<dbReference type="Proteomes" id="UP001215598">
    <property type="component" value="Unassembled WGS sequence"/>
</dbReference>
<feature type="compositionally biased region" description="Low complexity" evidence="1">
    <location>
        <begin position="1"/>
        <end position="21"/>
    </location>
</feature>
<evidence type="ECO:0000313" key="2">
    <source>
        <dbReference type="EMBL" id="KAJ7753477.1"/>
    </source>
</evidence>
<gene>
    <name evidence="2" type="ORF">B0H16DRAFT_1316894</name>
</gene>
<feature type="region of interest" description="Disordered" evidence="1">
    <location>
        <begin position="1"/>
        <end position="22"/>
    </location>
</feature>
<protein>
    <submittedName>
        <fullName evidence="2">Uncharacterized protein</fullName>
    </submittedName>
</protein>
<name>A0AAD7J0Y3_9AGAR</name>
<dbReference type="AlphaFoldDB" id="A0AAD7J0Y3"/>
<evidence type="ECO:0000256" key="1">
    <source>
        <dbReference type="SAM" id="MobiDB-lite"/>
    </source>
</evidence>
<accession>A0AAD7J0Y3</accession>
<evidence type="ECO:0000313" key="3">
    <source>
        <dbReference type="Proteomes" id="UP001215598"/>
    </source>
</evidence>